<feature type="domain" description="Activator of Hsp90 ATPase homologue 1/2-like C-terminal" evidence="2">
    <location>
        <begin position="16"/>
        <end position="127"/>
    </location>
</feature>
<organism evidence="3 4">
    <name type="scientific">Chitinophaga silvatica</name>
    <dbReference type="NCBI Taxonomy" id="2282649"/>
    <lineage>
        <taxon>Bacteria</taxon>
        <taxon>Pseudomonadati</taxon>
        <taxon>Bacteroidota</taxon>
        <taxon>Chitinophagia</taxon>
        <taxon>Chitinophagales</taxon>
        <taxon>Chitinophagaceae</taxon>
        <taxon>Chitinophaga</taxon>
    </lineage>
</organism>
<name>A0A3E1Y8Q3_9BACT</name>
<comment type="similarity">
    <text evidence="1">Belongs to the AHA1 family.</text>
</comment>
<dbReference type="RefSeq" id="WP_116976347.1">
    <property type="nucleotide sequence ID" value="NZ_QPMM01000007.1"/>
</dbReference>
<evidence type="ECO:0000259" key="2">
    <source>
        <dbReference type="Pfam" id="PF08327"/>
    </source>
</evidence>
<gene>
    <name evidence="3" type="ORF">DVR12_14095</name>
</gene>
<proteinExistence type="inferred from homology"/>
<dbReference type="CDD" id="cd07814">
    <property type="entry name" value="SRPBCC_CalC_Aha1-like"/>
    <property type="match status" value="1"/>
</dbReference>
<evidence type="ECO:0000256" key="1">
    <source>
        <dbReference type="ARBA" id="ARBA00006817"/>
    </source>
</evidence>
<dbReference type="OrthoDB" id="287565at2"/>
<dbReference type="AlphaFoldDB" id="A0A3E1Y8Q3"/>
<dbReference type="SUPFAM" id="SSF55961">
    <property type="entry name" value="Bet v1-like"/>
    <property type="match status" value="1"/>
</dbReference>
<evidence type="ECO:0000313" key="3">
    <source>
        <dbReference type="EMBL" id="RFS21787.1"/>
    </source>
</evidence>
<sequence length="145" mass="16825">MKEKDFTISHLVDKSPNEVFDIIMDVRGWWNGEIEGDTKTLNEEFSYRFKDIHYSKQKLVEIVPGQKIVWLITDSFLNFVEDKNEWTGHHVIFDITPKDGKTEVRLTHKGLVPSVECYNACSGGWISNFGRGWLNYITTGNRLNV</sequence>
<accession>A0A3E1Y8Q3</accession>
<protein>
    <submittedName>
        <fullName evidence="3">SRPBCC domain-containing protein</fullName>
    </submittedName>
</protein>
<dbReference type="Gene3D" id="3.30.530.20">
    <property type="match status" value="1"/>
</dbReference>
<keyword evidence="4" id="KW-1185">Reference proteome</keyword>
<dbReference type="Proteomes" id="UP000260644">
    <property type="component" value="Unassembled WGS sequence"/>
</dbReference>
<comment type="caution">
    <text evidence="3">The sequence shown here is derived from an EMBL/GenBank/DDBJ whole genome shotgun (WGS) entry which is preliminary data.</text>
</comment>
<dbReference type="InterPro" id="IPR023393">
    <property type="entry name" value="START-like_dom_sf"/>
</dbReference>
<dbReference type="Pfam" id="PF08327">
    <property type="entry name" value="AHSA1"/>
    <property type="match status" value="1"/>
</dbReference>
<reference evidence="3 4" key="1">
    <citation type="submission" date="2018-07" db="EMBL/GenBank/DDBJ databases">
        <title>Chitinophaga K2CV101002-2 sp. nov., isolated from a monsoon evergreen broad-leaved forest soil.</title>
        <authorList>
            <person name="Lv Y."/>
        </authorList>
    </citation>
    <scope>NUCLEOTIDE SEQUENCE [LARGE SCALE GENOMIC DNA]</scope>
    <source>
        <strain evidence="3 4">GDMCC 1.1288</strain>
    </source>
</reference>
<evidence type="ECO:0000313" key="4">
    <source>
        <dbReference type="Proteomes" id="UP000260644"/>
    </source>
</evidence>
<dbReference type="InterPro" id="IPR013538">
    <property type="entry name" value="ASHA1/2-like_C"/>
</dbReference>
<dbReference type="EMBL" id="QPMM01000007">
    <property type="protein sequence ID" value="RFS21787.1"/>
    <property type="molecule type" value="Genomic_DNA"/>
</dbReference>